<dbReference type="PROSITE" id="PS52035">
    <property type="entry name" value="PEPTIDASE_M14"/>
    <property type="match status" value="1"/>
</dbReference>
<dbReference type="CDD" id="cd11308">
    <property type="entry name" value="Peptidase_M14NE-CP-C_like"/>
    <property type="match status" value="1"/>
</dbReference>
<keyword evidence="6" id="KW-1185">Reference proteome</keyword>
<dbReference type="InterPro" id="IPR050753">
    <property type="entry name" value="Peptidase_M14_domain"/>
</dbReference>
<dbReference type="PANTHER" id="PTHR11532:SF93">
    <property type="entry name" value="CARBOXYPEPTIDASE E"/>
    <property type="match status" value="1"/>
</dbReference>
<evidence type="ECO:0000259" key="4">
    <source>
        <dbReference type="PROSITE" id="PS52035"/>
    </source>
</evidence>
<dbReference type="PANTHER" id="PTHR11532">
    <property type="entry name" value="PROTEASE M14 CARBOXYPEPTIDASE"/>
    <property type="match status" value="1"/>
</dbReference>
<accession>A0A7R9BZT5</accession>
<reference evidence="5" key="1">
    <citation type="submission" date="2020-11" db="EMBL/GenBank/DDBJ databases">
        <authorList>
            <person name="Tran Van P."/>
        </authorList>
    </citation>
    <scope>NUCLEOTIDE SEQUENCE</scope>
</reference>
<dbReference type="GO" id="GO:0004181">
    <property type="term" value="F:metallocarboxypeptidase activity"/>
    <property type="evidence" value="ECO:0007669"/>
    <property type="project" value="InterPro"/>
</dbReference>
<dbReference type="AlphaFoldDB" id="A0A7R9BZT5"/>
<evidence type="ECO:0000256" key="3">
    <source>
        <dbReference type="PROSITE-ProRule" id="PRU01379"/>
    </source>
</evidence>
<evidence type="ECO:0000313" key="5">
    <source>
        <dbReference type="EMBL" id="CAD7283447.1"/>
    </source>
</evidence>
<name>A0A7R9BZT5_9CRUS</name>
<dbReference type="EMBL" id="CAJPEX010005439">
    <property type="protein sequence ID" value="CAG0923599.1"/>
    <property type="molecule type" value="Genomic_DNA"/>
</dbReference>
<dbReference type="OrthoDB" id="10249045at2759"/>
<dbReference type="GO" id="GO:0008270">
    <property type="term" value="F:zinc ion binding"/>
    <property type="evidence" value="ECO:0007669"/>
    <property type="project" value="InterPro"/>
</dbReference>
<dbReference type="Gene3D" id="2.60.40.1120">
    <property type="entry name" value="Carboxypeptidase-like, regulatory domain"/>
    <property type="match status" value="1"/>
</dbReference>
<protein>
    <recommendedName>
        <fullName evidence="4">Peptidase M14 domain-containing protein</fullName>
    </recommendedName>
</protein>
<evidence type="ECO:0000256" key="1">
    <source>
        <dbReference type="ARBA" id="ARBA00005988"/>
    </source>
</evidence>
<dbReference type="SUPFAM" id="SSF49464">
    <property type="entry name" value="Carboxypeptidase regulatory domain-like"/>
    <property type="match status" value="1"/>
</dbReference>
<dbReference type="SUPFAM" id="SSF53187">
    <property type="entry name" value="Zn-dependent exopeptidases"/>
    <property type="match status" value="1"/>
</dbReference>
<gene>
    <name evidence="5" type="ORF">NMOB1V02_LOCUS11063</name>
</gene>
<feature type="domain" description="Peptidase M14" evidence="4">
    <location>
        <begin position="1"/>
        <end position="51"/>
    </location>
</feature>
<dbReference type="GO" id="GO:0016485">
    <property type="term" value="P:protein processing"/>
    <property type="evidence" value="ECO:0007669"/>
    <property type="project" value="TreeGrafter"/>
</dbReference>
<dbReference type="GO" id="GO:0006518">
    <property type="term" value="P:peptide metabolic process"/>
    <property type="evidence" value="ECO:0007669"/>
    <property type="project" value="TreeGrafter"/>
</dbReference>
<evidence type="ECO:0000256" key="2">
    <source>
        <dbReference type="ARBA" id="ARBA00023180"/>
    </source>
</evidence>
<feature type="active site" description="Proton donor/acceptor" evidence="3">
    <location>
        <position position="21"/>
    </location>
</feature>
<comment type="similarity">
    <text evidence="1 3">Belongs to the peptidase M14 family.</text>
</comment>
<dbReference type="EMBL" id="OA887476">
    <property type="protein sequence ID" value="CAD7283447.1"/>
    <property type="molecule type" value="Genomic_DNA"/>
</dbReference>
<dbReference type="InterPro" id="IPR000834">
    <property type="entry name" value="Peptidase_M14"/>
</dbReference>
<dbReference type="InterPro" id="IPR008969">
    <property type="entry name" value="CarboxyPept-like_regulatory"/>
</dbReference>
<evidence type="ECO:0000313" key="6">
    <source>
        <dbReference type="Proteomes" id="UP000678499"/>
    </source>
</evidence>
<dbReference type="Gene3D" id="3.40.630.10">
    <property type="entry name" value="Zn peptidases"/>
    <property type="match status" value="1"/>
</dbReference>
<proteinExistence type="inferred from homology"/>
<dbReference type="GO" id="GO:0005615">
    <property type="term" value="C:extracellular space"/>
    <property type="evidence" value="ECO:0007669"/>
    <property type="project" value="TreeGrafter"/>
</dbReference>
<sequence length="206" mass="22724">MMTGMQDFAYLSTNDMEVTLELGCDKYPPAGALAGEWADNKDALVNFIKMAHMGVKGVVKDARSGLAIRGALIKTRNVTSVNGGEDALASADGAINHDVTSGKHGDYFRLLTPGQYELTAVASGYMALSQVADVGPVDPTQPEATKMDFWLTPSENYPSDDEPMDQQMVDDNQEAEALEPEERLIKRYRDFLMKRAKIPNWLNPRY</sequence>
<keyword evidence="2" id="KW-0325">Glycoprotein</keyword>
<dbReference type="Proteomes" id="UP000678499">
    <property type="component" value="Unassembled WGS sequence"/>
</dbReference>
<organism evidence="5">
    <name type="scientific">Notodromas monacha</name>
    <dbReference type="NCBI Taxonomy" id="399045"/>
    <lineage>
        <taxon>Eukaryota</taxon>
        <taxon>Metazoa</taxon>
        <taxon>Ecdysozoa</taxon>
        <taxon>Arthropoda</taxon>
        <taxon>Crustacea</taxon>
        <taxon>Oligostraca</taxon>
        <taxon>Ostracoda</taxon>
        <taxon>Podocopa</taxon>
        <taxon>Podocopida</taxon>
        <taxon>Cypridocopina</taxon>
        <taxon>Cypridoidea</taxon>
        <taxon>Cyprididae</taxon>
        <taxon>Notodromas</taxon>
    </lineage>
</organism>